<reference evidence="1" key="1">
    <citation type="journal article" date="2020" name="Microorganisms">
        <title>Reliable Identification of Environmental Pseudomonas Isolates Using the rpoD Gene.</title>
        <authorList>
            <consortium name="The Broad Institute Genome Sequencing Platform"/>
            <person name="Girard L."/>
            <person name="Lood C."/>
            <person name="Rokni-Zadeh H."/>
            <person name="van Noort V."/>
            <person name="Lavigne R."/>
            <person name="De Mot R."/>
        </authorList>
    </citation>
    <scope>NUCLEOTIDE SEQUENCE</scope>
    <source>
        <strain evidence="1">BW13M1</strain>
    </source>
</reference>
<protein>
    <submittedName>
        <fullName evidence="1">Uncharacterized protein</fullName>
    </submittedName>
</protein>
<dbReference type="AlphaFoldDB" id="A0A923G9Z4"/>
<reference evidence="1" key="2">
    <citation type="submission" date="2020-07" db="EMBL/GenBank/DDBJ databases">
        <authorList>
            <person name="Lood C."/>
            <person name="Girard L."/>
        </authorList>
    </citation>
    <scope>NUCLEOTIDE SEQUENCE</scope>
    <source>
        <strain evidence="1">BW13M1</strain>
    </source>
</reference>
<accession>A0A923G9Z4</accession>
<gene>
    <name evidence="1" type="ORF">HU751_13710</name>
</gene>
<organism evidence="1">
    <name type="scientific">Pseudomonas peradeniyensis</name>
    <dbReference type="NCBI Taxonomy" id="2745488"/>
    <lineage>
        <taxon>Bacteria</taxon>
        <taxon>Pseudomonadati</taxon>
        <taxon>Pseudomonadota</taxon>
        <taxon>Gammaproteobacteria</taxon>
        <taxon>Pseudomonadales</taxon>
        <taxon>Pseudomonadaceae</taxon>
        <taxon>Pseudomonas</taxon>
    </lineage>
</organism>
<evidence type="ECO:0000313" key="1">
    <source>
        <dbReference type="EMBL" id="MBC3446836.1"/>
    </source>
</evidence>
<comment type="caution">
    <text evidence="1">The sequence shown here is derived from an EMBL/GenBank/DDBJ whole genome shotgun (WGS) entry which is preliminary data.</text>
</comment>
<dbReference type="EMBL" id="JABWRJ010000016">
    <property type="protein sequence ID" value="MBC3446836.1"/>
    <property type="molecule type" value="Genomic_DNA"/>
</dbReference>
<name>A0A923G9Z4_9PSED</name>
<sequence length="86" mass="9395">MSGVGAVPEAPEIDPVTDQLLDAYNAISRSRQYVGMMAAPAPITAGMVSEYLVRHPTAIDRDELEAVVFALDEEFRANWAEQNSND</sequence>
<proteinExistence type="predicted"/>